<dbReference type="EMBL" id="SSSN01000002">
    <property type="protein sequence ID" value="THG36190.1"/>
    <property type="molecule type" value="Genomic_DNA"/>
</dbReference>
<feature type="coiled-coil region" evidence="1">
    <location>
        <begin position="61"/>
        <end position="88"/>
    </location>
</feature>
<reference evidence="3 4" key="1">
    <citation type="submission" date="2019-04" db="EMBL/GenBank/DDBJ databases">
        <authorList>
            <person name="Jiang L."/>
        </authorList>
    </citation>
    <scope>NUCLEOTIDE SEQUENCE [LARGE SCALE GENOMIC DNA]</scope>
    <source>
        <strain evidence="3 4">YIM 131861</strain>
    </source>
</reference>
<comment type="caution">
    <text evidence="3">The sequence shown here is derived from an EMBL/GenBank/DDBJ whole genome shotgun (WGS) entry which is preliminary data.</text>
</comment>
<keyword evidence="2" id="KW-0472">Membrane</keyword>
<keyword evidence="4" id="KW-1185">Reference proteome</keyword>
<evidence type="ECO:0000313" key="3">
    <source>
        <dbReference type="EMBL" id="THG36190.1"/>
    </source>
</evidence>
<evidence type="ECO:0000256" key="1">
    <source>
        <dbReference type="SAM" id="Coils"/>
    </source>
</evidence>
<dbReference type="AlphaFoldDB" id="A0A4S4FYP1"/>
<accession>A0A4S4FYP1</accession>
<keyword evidence="2" id="KW-1133">Transmembrane helix</keyword>
<name>A0A4S4FYP1_9MICO</name>
<sequence length="163" mass="17617">MASSPTRPGRPADARGERGVSGWVRGMRFSGFTVIMMGLAVLAVIVIVPSVQAWVAQRQQIAGLQSTVAQQKATIKDLDDQRERWNDKTFITTQARERLAYVLPGEVSFLVINDVPALQGTGEPAPVSRDLQTTKTDWMHVLFSSTLSAALTPETAPPAGATQ</sequence>
<dbReference type="Pfam" id="PF04977">
    <property type="entry name" value="DivIC"/>
    <property type="match status" value="1"/>
</dbReference>
<keyword evidence="1" id="KW-0175">Coiled coil</keyword>
<evidence type="ECO:0000256" key="2">
    <source>
        <dbReference type="SAM" id="Phobius"/>
    </source>
</evidence>
<gene>
    <name evidence="3" type="ORF">E6C70_01230</name>
</gene>
<dbReference type="Proteomes" id="UP000307380">
    <property type="component" value="Unassembled WGS sequence"/>
</dbReference>
<dbReference type="InterPro" id="IPR007060">
    <property type="entry name" value="FtsL/DivIC"/>
</dbReference>
<evidence type="ECO:0000313" key="4">
    <source>
        <dbReference type="Proteomes" id="UP000307380"/>
    </source>
</evidence>
<dbReference type="RefSeq" id="WP_136421467.1">
    <property type="nucleotide sequence ID" value="NZ_SSSN01000002.1"/>
</dbReference>
<keyword evidence="2" id="KW-0812">Transmembrane</keyword>
<proteinExistence type="predicted"/>
<feature type="transmembrane region" description="Helical" evidence="2">
    <location>
        <begin position="29"/>
        <end position="51"/>
    </location>
</feature>
<organism evidence="3 4">
    <name type="scientific">Orlajensenia flava</name>
    <dbReference type="NCBI Taxonomy" id="2565934"/>
    <lineage>
        <taxon>Bacteria</taxon>
        <taxon>Bacillati</taxon>
        <taxon>Actinomycetota</taxon>
        <taxon>Actinomycetes</taxon>
        <taxon>Micrococcales</taxon>
        <taxon>Microbacteriaceae</taxon>
        <taxon>Orlajensenia</taxon>
    </lineage>
</organism>
<protein>
    <submittedName>
        <fullName evidence="3">Septum formation initiator family protein</fullName>
    </submittedName>
</protein>
<dbReference type="OrthoDB" id="5187715at2"/>